<dbReference type="PANTHER" id="PTHR32182:SF25">
    <property type="entry name" value="SLR1056 PROTEIN"/>
    <property type="match status" value="1"/>
</dbReference>
<feature type="domain" description="ATPase AAA-type core" evidence="1">
    <location>
        <begin position="30"/>
        <end position="347"/>
    </location>
</feature>
<dbReference type="Proteomes" id="UP001576784">
    <property type="component" value="Unassembled WGS sequence"/>
</dbReference>
<dbReference type="RefSeq" id="WP_413267473.1">
    <property type="nucleotide sequence ID" value="NZ_JBHFNR010000268.1"/>
</dbReference>
<dbReference type="PANTHER" id="PTHR32182">
    <property type="entry name" value="DNA REPLICATION AND REPAIR PROTEIN RECF"/>
    <property type="match status" value="1"/>
</dbReference>
<organism evidence="2 3">
    <name type="scientific">Floridaenema flaviceps BLCC-F50</name>
    <dbReference type="NCBI Taxonomy" id="3153642"/>
    <lineage>
        <taxon>Bacteria</taxon>
        <taxon>Bacillati</taxon>
        <taxon>Cyanobacteriota</taxon>
        <taxon>Cyanophyceae</taxon>
        <taxon>Oscillatoriophycideae</taxon>
        <taxon>Aerosakkonematales</taxon>
        <taxon>Aerosakkonemataceae</taxon>
        <taxon>Floridanema</taxon>
        <taxon>Floridanema flaviceps</taxon>
    </lineage>
</organism>
<comment type="caution">
    <text evidence="2">The sequence shown here is derived from an EMBL/GenBank/DDBJ whole genome shotgun (WGS) entry which is preliminary data.</text>
</comment>
<evidence type="ECO:0000313" key="3">
    <source>
        <dbReference type="Proteomes" id="UP001576784"/>
    </source>
</evidence>
<dbReference type="SUPFAM" id="SSF52540">
    <property type="entry name" value="P-loop containing nucleoside triphosphate hydrolases"/>
    <property type="match status" value="1"/>
</dbReference>
<dbReference type="Pfam" id="PF13304">
    <property type="entry name" value="AAA_21"/>
    <property type="match status" value="1"/>
</dbReference>
<dbReference type="EMBL" id="JBHFNR010000268">
    <property type="protein sequence ID" value="MFB2897864.1"/>
    <property type="molecule type" value="Genomic_DNA"/>
</dbReference>
<sequence length="397" mass="45186">MEGKRFIRTLRLKNFLSYGSDGETIELQPLNVLIGPNASGKSNFIEAIGILQATSTNLPAPIRQGGGINNFLWKGTKEIPTAEIEATIDYQKESMPLRYKIALTAVEQRSELVDEAIEDEEKKYQNEEDVYFYYRYQRGRPVLNVKTVSEGEPSKRLLRREDLLIDQSVLSQRKDPDLYPELSYLGDQFSKIGLYRGWQIGRYSPPRMPQQTDLPEHPLLEDASNLGLVLNNLQYQLGNRQIIEKLKKFYDAAEELSIKFSGGTVQIFIRETGLTQPIPATRLSDGTLHYLFLMALLLDPTPPPLICIDEPEIGLHPDILPTIAEMLIEASQRTQLIVTTHSDALVSALSPESVMVCDRNDKGSHLRRLDPERLKKWLEKYTLGDLWRMGEIGGNRW</sequence>
<dbReference type="Gene3D" id="3.40.50.300">
    <property type="entry name" value="P-loop containing nucleotide triphosphate hydrolases"/>
    <property type="match status" value="2"/>
</dbReference>
<keyword evidence="3" id="KW-1185">Reference proteome</keyword>
<evidence type="ECO:0000259" key="1">
    <source>
        <dbReference type="Pfam" id="PF13304"/>
    </source>
</evidence>
<proteinExistence type="predicted"/>
<dbReference type="InterPro" id="IPR014555">
    <property type="entry name" value="RecF-like"/>
</dbReference>
<dbReference type="PIRSF" id="PIRSF029347">
    <property type="entry name" value="RecF"/>
    <property type="match status" value="1"/>
</dbReference>
<protein>
    <submittedName>
        <fullName evidence="2">AAA family ATPase</fullName>
    </submittedName>
</protein>
<dbReference type="InterPro" id="IPR003959">
    <property type="entry name" value="ATPase_AAA_core"/>
</dbReference>
<dbReference type="InterPro" id="IPR027417">
    <property type="entry name" value="P-loop_NTPase"/>
</dbReference>
<reference evidence="2 3" key="1">
    <citation type="submission" date="2024-09" db="EMBL/GenBank/DDBJ databases">
        <title>Floridaenema gen nov. (Aerosakkonemataceae, Aerosakkonematales ord. nov., Cyanobacteria) from benthic tropical and subtropical fresh waters, with the description of four new species.</title>
        <authorList>
            <person name="Moretto J.A."/>
            <person name="Berthold D.E."/>
            <person name="Lefler F.W."/>
            <person name="Huang I.-S."/>
            <person name="Laughinghouse H. IV."/>
        </authorList>
    </citation>
    <scope>NUCLEOTIDE SEQUENCE [LARGE SCALE GENOMIC DNA]</scope>
    <source>
        <strain evidence="2 3">BLCC-F50</strain>
    </source>
</reference>
<name>A0ABV4Y1J6_9CYAN</name>
<accession>A0ABV4Y1J6</accession>
<evidence type="ECO:0000313" key="2">
    <source>
        <dbReference type="EMBL" id="MFB2897864.1"/>
    </source>
</evidence>
<gene>
    <name evidence="2" type="ORF">ACE1CI_33540</name>
</gene>